<dbReference type="AlphaFoldDB" id="A0A0A9B1I7"/>
<feature type="compositionally biased region" description="Polar residues" evidence="1">
    <location>
        <begin position="1"/>
        <end position="16"/>
    </location>
</feature>
<evidence type="ECO:0000313" key="2">
    <source>
        <dbReference type="EMBL" id="JAD53162.1"/>
    </source>
</evidence>
<reference evidence="2" key="1">
    <citation type="submission" date="2014-09" db="EMBL/GenBank/DDBJ databases">
        <authorList>
            <person name="Magalhaes I.L.F."/>
            <person name="Oliveira U."/>
            <person name="Santos F.R."/>
            <person name="Vidigal T.H.D.A."/>
            <person name="Brescovit A.D."/>
            <person name="Santos A.J."/>
        </authorList>
    </citation>
    <scope>NUCLEOTIDE SEQUENCE</scope>
    <source>
        <tissue evidence="2">Shoot tissue taken approximately 20 cm above the soil surface</tissue>
    </source>
</reference>
<proteinExistence type="predicted"/>
<dbReference type="EMBL" id="GBRH01244733">
    <property type="protein sequence ID" value="JAD53162.1"/>
    <property type="molecule type" value="Transcribed_RNA"/>
</dbReference>
<name>A0A0A9B1I7_ARUDO</name>
<accession>A0A0A9B1I7</accession>
<organism evidence="2">
    <name type="scientific">Arundo donax</name>
    <name type="common">Giant reed</name>
    <name type="synonym">Donax arundinaceus</name>
    <dbReference type="NCBI Taxonomy" id="35708"/>
    <lineage>
        <taxon>Eukaryota</taxon>
        <taxon>Viridiplantae</taxon>
        <taxon>Streptophyta</taxon>
        <taxon>Embryophyta</taxon>
        <taxon>Tracheophyta</taxon>
        <taxon>Spermatophyta</taxon>
        <taxon>Magnoliopsida</taxon>
        <taxon>Liliopsida</taxon>
        <taxon>Poales</taxon>
        <taxon>Poaceae</taxon>
        <taxon>PACMAD clade</taxon>
        <taxon>Arundinoideae</taxon>
        <taxon>Arundineae</taxon>
        <taxon>Arundo</taxon>
    </lineage>
</organism>
<evidence type="ECO:0000256" key="1">
    <source>
        <dbReference type="SAM" id="MobiDB-lite"/>
    </source>
</evidence>
<feature type="compositionally biased region" description="Basic and acidic residues" evidence="1">
    <location>
        <begin position="18"/>
        <end position="33"/>
    </location>
</feature>
<reference evidence="2" key="2">
    <citation type="journal article" date="2015" name="Data Brief">
        <title>Shoot transcriptome of the giant reed, Arundo donax.</title>
        <authorList>
            <person name="Barrero R.A."/>
            <person name="Guerrero F.D."/>
            <person name="Moolhuijzen P."/>
            <person name="Goolsby J.A."/>
            <person name="Tidwell J."/>
            <person name="Bellgard S.E."/>
            <person name="Bellgard M.I."/>
        </authorList>
    </citation>
    <scope>NUCLEOTIDE SEQUENCE</scope>
    <source>
        <tissue evidence="2">Shoot tissue taken approximately 20 cm above the soil surface</tissue>
    </source>
</reference>
<sequence>MNNSNDFVNTDSQGKSSVFEESHGQSAERRECSPHYIGNSQGSSKMPFARRIRSESLLNMDNTVQLIAKFILDCLGHLPSEFWGLAADILLSGFRTGELLLKVAI</sequence>
<protein>
    <submittedName>
        <fullName evidence="2">Uncharacterized protein</fullName>
    </submittedName>
</protein>
<feature type="region of interest" description="Disordered" evidence="1">
    <location>
        <begin position="1"/>
        <end position="45"/>
    </location>
</feature>